<reference evidence="3" key="1">
    <citation type="submission" date="2017-02" db="EMBL/GenBank/DDBJ databases">
        <authorList>
            <person name="Varghese N."/>
            <person name="Submissions S."/>
        </authorList>
    </citation>
    <scope>NUCLEOTIDE SEQUENCE [LARGE SCALE GENOMIC DNA]</scope>
    <source>
        <strain evidence="3">ATCC 25662</strain>
    </source>
</reference>
<dbReference type="PROSITE" id="PS51480">
    <property type="entry name" value="DHAL"/>
    <property type="match status" value="1"/>
</dbReference>
<dbReference type="InterPro" id="IPR050270">
    <property type="entry name" value="DegV_domain_contain"/>
</dbReference>
<organism evidence="2 3">
    <name type="scientific">Anaerorhabdus furcosa</name>
    <dbReference type="NCBI Taxonomy" id="118967"/>
    <lineage>
        <taxon>Bacteria</taxon>
        <taxon>Bacillati</taxon>
        <taxon>Bacillota</taxon>
        <taxon>Erysipelotrichia</taxon>
        <taxon>Erysipelotrichales</taxon>
        <taxon>Erysipelotrichaceae</taxon>
        <taxon>Anaerorhabdus</taxon>
    </lineage>
</organism>
<dbReference type="Gene3D" id="1.25.40.340">
    <property type="match status" value="1"/>
</dbReference>
<dbReference type="InterPro" id="IPR004007">
    <property type="entry name" value="DhaL_dom"/>
</dbReference>
<feature type="domain" description="DhaL" evidence="1">
    <location>
        <begin position="7"/>
        <end position="201"/>
    </location>
</feature>
<dbReference type="PANTHER" id="PTHR33434:SF4">
    <property type="entry name" value="PHOSPHATASE PROTEIN"/>
    <property type="match status" value="1"/>
</dbReference>
<evidence type="ECO:0000313" key="2">
    <source>
        <dbReference type="EMBL" id="SJZ98399.1"/>
    </source>
</evidence>
<dbReference type="AlphaFoldDB" id="A0A1T4Q3S9"/>
<dbReference type="Pfam" id="PF13684">
    <property type="entry name" value="FakA-like_C"/>
    <property type="match status" value="1"/>
</dbReference>
<dbReference type="NCBIfam" id="TIGR03599">
    <property type="entry name" value="YloV"/>
    <property type="match status" value="1"/>
</dbReference>
<dbReference type="SMART" id="SM01121">
    <property type="entry name" value="Dak1_2"/>
    <property type="match status" value="1"/>
</dbReference>
<dbReference type="Proteomes" id="UP000243297">
    <property type="component" value="Unassembled WGS sequence"/>
</dbReference>
<sequence>MNTINGIMLKDMLQSGANNLNNKHAEIDALNVFPVPDGDTGTNMSMTFTNGVKEVMQAGNDDLSVVAKTLSKGLLMGARGNSGVILSQIFRGFYQGIDSKQEVTAIDLAEAFMNGSRVAYKAVMRPVEGTILTVIRESSEMAQIYANENPESTPLEYLTVLCNEAKKSLDSTPELLPVLKEVGVVDSGGAGLLLVLEGFKAALEGNPIAASEETGTVQNTAAMEMENEGFGYCTEFIVRLNNESLKTFKEEKLRKSLAQLGESIVVVQDEEIVKVHVHTLTPGDALNLAQRYGEFVKLKIENMQEQHNTITQGAESPAKAPVSNEKKKYAIIAVAAGDGLKALFEEYRVDKVISGGQTMNPSTEDFVAAIRELNAEHIFILPNNSNIILAAQQAKDVLENENIHVLATKSIPQGLSACIMFNPETEIEDNLAEMEAAIAHVKTGQVTYAIKDTTFEGLAISEGDYMGIFEKDIVIATKDKLESTFRLLDKMIDGDSEIITLLVGEDVSDDEVSQVEDYIASTFDVEVDTQKGNQPVYSFIIGVE</sequence>
<dbReference type="Pfam" id="PF02734">
    <property type="entry name" value="Dak2"/>
    <property type="match status" value="1"/>
</dbReference>
<dbReference type="GO" id="GO:0006071">
    <property type="term" value="P:glycerol metabolic process"/>
    <property type="evidence" value="ECO:0007669"/>
    <property type="project" value="InterPro"/>
</dbReference>
<gene>
    <name evidence="2" type="ORF">SAMN02745191_2302</name>
</gene>
<dbReference type="InterPro" id="IPR019986">
    <property type="entry name" value="YloV-like"/>
</dbReference>
<protein>
    <recommendedName>
        <fullName evidence="1">DhaL domain-containing protein</fullName>
    </recommendedName>
</protein>
<dbReference type="InterPro" id="IPR036117">
    <property type="entry name" value="DhaL_dom_sf"/>
</dbReference>
<dbReference type="SUPFAM" id="SSF101473">
    <property type="entry name" value="DhaL-like"/>
    <property type="match status" value="1"/>
</dbReference>
<evidence type="ECO:0000259" key="1">
    <source>
        <dbReference type="PROSITE" id="PS51480"/>
    </source>
</evidence>
<dbReference type="GO" id="GO:0004371">
    <property type="term" value="F:glycerone kinase activity"/>
    <property type="evidence" value="ECO:0007669"/>
    <property type="project" value="InterPro"/>
</dbReference>
<dbReference type="EMBL" id="FUWY01000008">
    <property type="protein sequence ID" value="SJZ98399.1"/>
    <property type="molecule type" value="Genomic_DNA"/>
</dbReference>
<dbReference type="STRING" id="118967.SAMN02745191_2302"/>
<name>A0A1T4Q3S9_9FIRM</name>
<dbReference type="RefSeq" id="WP_078712688.1">
    <property type="nucleotide sequence ID" value="NZ_FUWY01000008.1"/>
</dbReference>
<dbReference type="SMART" id="SM01120">
    <property type="entry name" value="Dak2"/>
    <property type="match status" value="1"/>
</dbReference>
<dbReference type="Pfam" id="PF21645">
    <property type="entry name" value="FakA-like_M"/>
    <property type="match status" value="1"/>
</dbReference>
<dbReference type="InterPro" id="IPR048394">
    <property type="entry name" value="FakA-like_M"/>
</dbReference>
<dbReference type="PANTHER" id="PTHR33434">
    <property type="entry name" value="DEGV DOMAIN-CONTAINING PROTEIN DR_1986-RELATED"/>
    <property type="match status" value="1"/>
</dbReference>
<evidence type="ECO:0000313" key="3">
    <source>
        <dbReference type="Proteomes" id="UP000243297"/>
    </source>
</evidence>
<dbReference type="OrthoDB" id="9760324at2"/>
<dbReference type="InterPro" id="IPR033470">
    <property type="entry name" value="FakA-like_C"/>
</dbReference>
<keyword evidence="3" id="KW-1185">Reference proteome</keyword>
<proteinExistence type="predicted"/>
<accession>A0A1T4Q3S9</accession>